<dbReference type="Proteomes" id="UP000265618">
    <property type="component" value="Unassembled WGS sequence"/>
</dbReference>
<evidence type="ECO:0000313" key="2">
    <source>
        <dbReference type="Proteomes" id="UP000265618"/>
    </source>
</evidence>
<name>A0A9K3CY78_9EUKA</name>
<reference evidence="1 2" key="1">
    <citation type="journal article" date="2018" name="PLoS ONE">
        <title>The draft genome of Kipferlia bialata reveals reductive genome evolution in fornicate parasites.</title>
        <authorList>
            <person name="Tanifuji G."/>
            <person name="Takabayashi S."/>
            <person name="Kume K."/>
            <person name="Takagi M."/>
            <person name="Nakayama T."/>
            <person name="Kamikawa R."/>
            <person name="Inagaki Y."/>
            <person name="Hashimoto T."/>
        </authorList>
    </citation>
    <scope>NUCLEOTIDE SEQUENCE [LARGE SCALE GENOMIC DNA]</scope>
    <source>
        <strain evidence="1">NY0173</strain>
    </source>
</reference>
<evidence type="ECO:0000313" key="1">
    <source>
        <dbReference type="EMBL" id="GIQ83839.1"/>
    </source>
</evidence>
<organism evidence="1 2">
    <name type="scientific">Kipferlia bialata</name>
    <dbReference type="NCBI Taxonomy" id="797122"/>
    <lineage>
        <taxon>Eukaryota</taxon>
        <taxon>Metamonada</taxon>
        <taxon>Carpediemonas-like organisms</taxon>
        <taxon>Kipferlia</taxon>
    </lineage>
</organism>
<sequence>LNTNVTVSSLVLADGSIQILQEHLRSTKTDVLILSRALEYHTSTPTPSPNEAESSNRCVSACAQAAEAAGAVFVWADIAGMFGAMSRKCSGLGRPLSEALTKGRDGLWTKLAGVTFPPVASVVGGLGSREVTTIVTGVGQIAGNFMFSDMTQNAVYIEKHE</sequence>
<protein>
    <submittedName>
        <fullName evidence="1">Uncharacterized protein</fullName>
    </submittedName>
</protein>
<feature type="non-terminal residue" evidence="1">
    <location>
        <position position="1"/>
    </location>
</feature>
<dbReference type="EMBL" id="BDIP01001202">
    <property type="protein sequence ID" value="GIQ83839.1"/>
    <property type="molecule type" value="Genomic_DNA"/>
</dbReference>
<dbReference type="Gene3D" id="3.40.50.12550">
    <property type="entry name" value="Ubiquitin-activating enzyme E1, inactive adenylation domain, subdomain 2"/>
    <property type="match status" value="1"/>
</dbReference>
<keyword evidence="2" id="KW-1185">Reference proteome</keyword>
<accession>A0A9K3CY78</accession>
<dbReference type="AlphaFoldDB" id="A0A9K3CY78"/>
<proteinExistence type="predicted"/>
<comment type="caution">
    <text evidence="1">The sequence shown here is derived from an EMBL/GenBank/DDBJ whole genome shotgun (WGS) entry which is preliminary data.</text>
</comment>
<gene>
    <name evidence="1" type="ORF">KIPB_005229</name>
</gene>